<dbReference type="KEGG" id="nai:NECAME_16806"/>
<dbReference type="AlphaFoldDB" id="W2TU74"/>
<dbReference type="OrthoDB" id="5862159at2759"/>
<evidence type="ECO:0000313" key="3">
    <source>
        <dbReference type="Proteomes" id="UP000053676"/>
    </source>
</evidence>
<organism evidence="2 3">
    <name type="scientific">Necator americanus</name>
    <name type="common">Human hookworm</name>
    <dbReference type="NCBI Taxonomy" id="51031"/>
    <lineage>
        <taxon>Eukaryota</taxon>
        <taxon>Metazoa</taxon>
        <taxon>Ecdysozoa</taxon>
        <taxon>Nematoda</taxon>
        <taxon>Chromadorea</taxon>
        <taxon>Rhabditida</taxon>
        <taxon>Rhabditina</taxon>
        <taxon>Rhabditomorpha</taxon>
        <taxon>Strongyloidea</taxon>
        <taxon>Ancylostomatidae</taxon>
        <taxon>Bunostominae</taxon>
        <taxon>Necator</taxon>
    </lineage>
</organism>
<feature type="compositionally biased region" description="Basic and acidic residues" evidence="1">
    <location>
        <begin position="26"/>
        <end position="44"/>
    </location>
</feature>
<gene>
    <name evidence="2" type="ORF">NECAME_16806</name>
</gene>
<proteinExistence type="predicted"/>
<protein>
    <submittedName>
        <fullName evidence="2">Uncharacterized protein</fullName>
    </submittedName>
</protein>
<accession>W2TU74</accession>
<feature type="region of interest" description="Disordered" evidence="1">
    <location>
        <begin position="1"/>
        <end position="46"/>
    </location>
</feature>
<dbReference type="EMBL" id="KI657751">
    <property type="protein sequence ID" value="ETN85333.1"/>
    <property type="molecule type" value="Genomic_DNA"/>
</dbReference>
<keyword evidence="3" id="KW-1185">Reference proteome</keyword>
<evidence type="ECO:0000256" key="1">
    <source>
        <dbReference type="SAM" id="MobiDB-lite"/>
    </source>
</evidence>
<name>W2TU74_NECAM</name>
<reference evidence="3" key="1">
    <citation type="journal article" date="2014" name="Nat. Genet.">
        <title>Genome of the human hookworm Necator americanus.</title>
        <authorList>
            <person name="Tang Y.T."/>
            <person name="Gao X."/>
            <person name="Rosa B.A."/>
            <person name="Abubucker S."/>
            <person name="Hallsworth-Pepin K."/>
            <person name="Martin J."/>
            <person name="Tyagi R."/>
            <person name="Heizer E."/>
            <person name="Zhang X."/>
            <person name="Bhonagiri-Palsikar V."/>
            <person name="Minx P."/>
            <person name="Warren W.C."/>
            <person name="Wang Q."/>
            <person name="Zhan B."/>
            <person name="Hotez P.J."/>
            <person name="Sternberg P.W."/>
            <person name="Dougall A."/>
            <person name="Gaze S.T."/>
            <person name="Mulvenna J."/>
            <person name="Sotillo J."/>
            <person name="Ranganathan S."/>
            <person name="Rabelo E.M."/>
            <person name="Wilson R.K."/>
            <person name="Felgner P.L."/>
            <person name="Bethony J."/>
            <person name="Hawdon J.M."/>
            <person name="Gasser R.B."/>
            <person name="Loukas A."/>
            <person name="Mitreva M."/>
        </authorList>
    </citation>
    <scope>NUCLEOTIDE SEQUENCE [LARGE SCALE GENOMIC DNA]</scope>
</reference>
<dbReference type="Proteomes" id="UP000053676">
    <property type="component" value="Unassembled WGS sequence"/>
</dbReference>
<evidence type="ECO:0000313" key="2">
    <source>
        <dbReference type="EMBL" id="ETN85333.1"/>
    </source>
</evidence>
<sequence>MIMANEDEKGRVPAASSSSKGTSARDPADDEKGALLHKEREAAEKLNPSGKAGEVLFCISNPFLFKICSDALRTEPC</sequence>
<dbReference type="OMA" id="MSSYTAF"/>
<feature type="compositionally biased region" description="Basic and acidic residues" evidence="1">
    <location>
        <begin position="1"/>
        <end position="11"/>
    </location>
</feature>